<evidence type="ECO:0000313" key="2">
    <source>
        <dbReference type="Proteomes" id="UP000095282"/>
    </source>
</evidence>
<sequence length="96" mass="11047">MKFLILTVLFIVFASSLAFTDPIISSNNLGKPNHRTGRVKDFFQWNQKVRFSFFDHFVVEVSEIGFPVQVFYQLDPLGGRDDCPIPLDEISGIFFQ</sequence>
<name>A0A1I7T6C6_9PELO</name>
<evidence type="ECO:0000256" key="1">
    <source>
        <dbReference type="SAM" id="SignalP"/>
    </source>
</evidence>
<dbReference type="WBParaSite" id="Csp11.Scaffold521.g2838.t1">
    <property type="protein sequence ID" value="Csp11.Scaffold521.g2838.t1"/>
    <property type="gene ID" value="Csp11.Scaffold521.g2838"/>
</dbReference>
<keyword evidence="2" id="KW-1185">Reference proteome</keyword>
<protein>
    <submittedName>
        <fullName evidence="3">Uncharacterized protein</fullName>
    </submittedName>
</protein>
<dbReference type="AlphaFoldDB" id="A0A1I7T6C6"/>
<organism evidence="2 3">
    <name type="scientific">Caenorhabditis tropicalis</name>
    <dbReference type="NCBI Taxonomy" id="1561998"/>
    <lineage>
        <taxon>Eukaryota</taxon>
        <taxon>Metazoa</taxon>
        <taxon>Ecdysozoa</taxon>
        <taxon>Nematoda</taxon>
        <taxon>Chromadorea</taxon>
        <taxon>Rhabditida</taxon>
        <taxon>Rhabditina</taxon>
        <taxon>Rhabditomorpha</taxon>
        <taxon>Rhabditoidea</taxon>
        <taxon>Rhabditidae</taxon>
        <taxon>Peloderinae</taxon>
        <taxon>Caenorhabditis</taxon>
    </lineage>
</organism>
<accession>A0A1I7T6C6</accession>
<proteinExistence type="predicted"/>
<keyword evidence="1" id="KW-0732">Signal</keyword>
<dbReference type="Proteomes" id="UP000095282">
    <property type="component" value="Unplaced"/>
</dbReference>
<evidence type="ECO:0000313" key="3">
    <source>
        <dbReference type="WBParaSite" id="Csp11.Scaffold521.g2838.t1"/>
    </source>
</evidence>
<feature type="signal peptide" evidence="1">
    <location>
        <begin position="1"/>
        <end position="18"/>
    </location>
</feature>
<feature type="chain" id="PRO_5009307090" evidence="1">
    <location>
        <begin position="19"/>
        <end position="96"/>
    </location>
</feature>
<reference evidence="3" key="1">
    <citation type="submission" date="2016-11" db="UniProtKB">
        <authorList>
            <consortium name="WormBaseParasite"/>
        </authorList>
    </citation>
    <scope>IDENTIFICATION</scope>
</reference>